<accession>A0A0N4ZVM7</accession>
<reference evidence="3" key="1">
    <citation type="submission" date="2017-02" db="UniProtKB">
        <authorList>
            <consortium name="WormBaseParasite"/>
        </authorList>
    </citation>
    <scope>IDENTIFICATION</scope>
</reference>
<keyword evidence="1" id="KW-0732">Signal</keyword>
<evidence type="ECO:0000256" key="1">
    <source>
        <dbReference type="SAM" id="SignalP"/>
    </source>
</evidence>
<evidence type="ECO:0000313" key="2">
    <source>
        <dbReference type="Proteomes" id="UP000038045"/>
    </source>
</evidence>
<dbReference type="WBParaSite" id="PTRK_0001263000.1">
    <property type="protein sequence ID" value="PTRK_0001263000.1"/>
    <property type="gene ID" value="PTRK_0001263000"/>
</dbReference>
<keyword evidence="2" id="KW-1185">Reference proteome</keyword>
<proteinExistence type="predicted"/>
<name>A0A0N4ZVM7_PARTI</name>
<evidence type="ECO:0000313" key="3">
    <source>
        <dbReference type="WBParaSite" id="PTRK_0001263000.1"/>
    </source>
</evidence>
<dbReference type="PANTHER" id="PTHR47411:SF3">
    <property type="entry name" value="I-BETA-1,3-N-ACETYLGLUCOSAMINYLTRANSFERASE"/>
    <property type="match status" value="1"/>
</dbReference>
<protein>
    <submittedName>
        <fullName evidence="3">N-acetyllactosaminide beta-1,3-N-acetylglucosaminyltransferase</fullName>
    </submittedName>
</protein>
<feature type="chain" id="PRO_5005892266" evidence="1">
    <location>
        <begin position="25"/>
        <end position="407"/>
    </location>
</feature>
<dbReference type="Pfam" id="PF13896">
    <property type="entry name" value="Glyco_transf_49"/>
    <property type="match status" value="1"/>
</dbReference>
<dbReference type="AlphaFoldDB" id="A0A0N4ZVM7"/>
<feature type="signal peptide" evidence="1">
    <location>
        <begin position="1"/>
        <end position="24"/>
    </location>
</feature>
<dbReference type="PANTHER" id="PTHR47411">
    <property type="entry name" value="B3GNT1, BETA-1,3-N-ACETYLGUCOSAMINYLTRANSFERASE 1, HOMOLOG"/>
    <property type="match status" value="1"/>
</dbReference>
<organism evidence="2 3">
    <name type="scientific">Parastrongyloides trichosuri</name>
    <name type="common">Possum-specific nematode worm</name>
    <dbReference type="NCBI Taxonomy" id="131310"/>
    <lineage>
        <taxon>Eukaryota</taxon>
        <taxon>Metazoa</taxon>
        <taxon>Ecdysozoa</taxon>
        <taxon>Nematoda</taxon>
        <taxon>Chromadorea</taxon>
        <taxon>Rhabditida</taxon>
        <taxon>Tylenchina</taxon>
        <taxon>Panagrolaimomorpha</taxon>
        <taxon>Strongyloidoidea</taxon>
        <taxon>Strongyloididae</taxon>
        <taxon>Parastrongyloides</taxon>
    </lineage>
</organism>
<dbReference type="InterPro" id="IPR029044">
    <property type="entry name" value="Nucleotide-diphossugar_trans"/>
</dbReference>
<dbReference type="STRING" id="131310.A0A0N4ZVM7"/>
<dbReference type="Gene3D" id="3.90.550.10">
    <property type="entry name" value="Spore Coat Polysaccharide Biosynthesis Protein SpsA, Chain A"/>
    <property type="match status" value="1"/>
</dbReference>
<sequence length="407" mass="48129">MLLKNNSKLFTILQFILFLNNVTGKRIPRHTANYTRYPIYRYNSNYLFLPNIVKHNATYTKNRITLILHCSSNYLTESFAEHIKNWPGPISLGIYLRSPIITSAESLCTYCILKKLPILNDNLSVHFIYKHLSTKPLKKSTSELGLFLSNFNCSKEELLTKICKLPSKTNSEKIEQMIEYPINIIRNIARKLSKTNYILIADFDHMFSENFEEKVLPAAEKYLDKKSKNALVYRIFEINQNATREPTNKEVLEKMMNNSEAFIFHHYYPRGHNIPRLSQWFQVPDSVKPKIQIEVLYREKAWEPQFVTNRHIPLHDENFPYPVRDNTNLRWAMCRMGYHYLILNDVFMYHRGLKAENENALVKKARAKAWKQYISALIQFNQKMDTLFPDTKNVCPKLDLEYKNKRI</sequence>
<dbReference type="Proteomes" id="UP000038045">
    <property type="component" value="Unplaced"/>
</dbReference>
<dbReference type="SUPFAM" id="SSF53448">
    <property type="entry name" value="Nucleotide-diphospho-sugar transferases"/>
    <property type="match status" value="1"/>
</dbReference>